<proteinExistence type="predicted"/>
<protein>
    <submittedName>
        <fullName evidence="2">6052_t:CDS:1</fullName>
    </submittedName>
</protein>
<dbReference type="EMBL" id="CAJVPQ010026772">
    <property type="protein sequence ID" value="CAG8769642.1"/>
    <property type="molecule type" value="Genomic_DNA"/>
</dbReference>
<comment type="caution">
    <text evidence="2">The sequence shown here is derived from an EMBL/GenBank/DDBJ whole genome shotgun (WGS) entry which is preliminary data.</text>
</comment>
<dbReference type="AlphaFoldDB" id="A0A9N9J851"/>
<reference evidence="2" key="1">
    <citation type="submission" date="2021-06" db="EMBL/GenBank/DDBJ databases">
        <authorList>
            <person name="Kallberg Y."/>
            <person name="Tangrot J."/>
            <person name="Rosling A."/>
        </authorList>
    </citation>
    <scope>NUCLEOTIDE SEQUENCE</scope>
    <source>
        <strain evidence="2">UK204</strain>
    </source>
</reference>
<dbReference type="Proteomes" id="UP000789570">
    <property type="component" value="Unassembled WGS sequence"/>
</dbReference>
<name>A0A9N9J851_9GLOM</name>
<evidence type="ECO:0000313" key="3">
    <source>
        <dbReference type="Proteomes" id="UP000789570"/>
    </source>
</evidence>
<keyword evidence="3" id="KW-1185">Reference proteome</keyword>
<evidence type="ECO:0000256" key="1">
    <source>
        <dbReference type="SAM" id="MobiDB-lite"/>
    </source>
</evidence>
<feature type="compositionally biased region" description="Polar residues" evidence="1">
    <location>
        <begin position="47"/>
        <end position="61"/>
    </location>
</feature>
<organism evidence="2 3">
    <name type="scientific">Funneliformis caledonium</name>
    <dbReference type="NCBI Taxonomy" id="1117310"/>
    <lineage>
        <taxon>Eukaryota</taxon>
        <taxon>Fungi</taxon>
        <taxon>Fungi incertae sedis</taxon>
        <taxon>Mucoromycota</taxon>
        <taxon>Glomeromycotina</taxon>
        <taxon>Glomeromycetes</taxon>
        <taxon>Glomerales</taxon>
        <taxon>Glomeraceae</taxon>
        <taxon>Funneliformis</taxon>
    </lineage>
</organism>
<feature type="non-terminal residue" evidence="2">
    <location>
        <position position="138"/>
    </location>
</feature>
<evidence type="ECO:0000313" key="2">
    <source>
        <dbReference type="EMBL" id="CAG8769642.1"/>
    </source>
</evidence>
<gene>
    <name evidence="2" type="ORF">FCALED_LOCUS17453</name>
</gene>
<feature type="region of interest" description="Disordered" evidence="1">
    <location>
        <begin position="42"/>
        <end position="103"/>
    </location>
</feature>
<sequence>PYVMISIIDLVITYKLVFSILFDTQITLSNRIRKILYNMTQRKKQVSKLSTSKATNTKSKVTNTRATRRTRKAEIFTTKPDNIQDDNSDRGQASTSKKDFEDVSQVQEISDNDYVFVQDKALNMQQNESDDDLESTLI</sequence>
<accession>A0A9N9J851</accession>